<name>A0A9P6SQC5_9HELO</name>
<dbReference type="EMBL" id="VNKQ01000017">
    <property type="protein sequence ID" value="KAG0645810.1"/>
    <property type="molecule type" value="Genomic_DNA"/>
</dbReference>
<proteinExistence type="predicted"/>
<dbReference type="Proteomes" id="UP000785200">
    <property type="component" value="Unassembled WGS sequence"/>
</dbReference>
<comment type="caution">
    <text evidence="2">The sequence shown here is derived from an EMBL/GenBank/DDBJ whole genome shotgun (WGS) entry which is preliminary data.</text>
</comment>
<feature type="region of interest" description="Disordered" evidence="1">
    <location>
        <begin position="1"/>
        <end position="122"/>
    </location>
</feature>
<evidence type="ECO:0000256" key="1">
    <source>
        <dbReference type="SAM" id="MobiDB-lite"/>
    </source>
</evidence>
<reference evidence="2" key="1">
    <citation type="submission" date="2019-07" db="EMBL/GenBank/DDBJ databases">
        <title>Hyphodiscus hymeniophilus genome sequencing and assembly.</title>
        <authorList>
            <person name="Kramer G."/>
            <person name="Nodwell J."/>
        </authorList>
    </citation>
    <scope>NUCLEOTIDE SEQUENCE</scope>
    <source>
        <strain evidence="2">ATCC 34498</strain>
    </source>
</reference>
<evidence type="ECO:0000313" key="2">
    <source>
        <dbReference type="EMBL" id="KAG0645810.1"/>
    </source>
</evidence>
<protein>
    <submittedName>
        <fullName evidence="2">Uncharacterized protein</fullName>
    </submittedName>
</protein>
<dbReference type="OrthoDB" id="5341143at2759"/>
<accession>A0A9P6SQC5</accession>
<feature type="compositionally biased region" description="Basic residues" evidence="1">
    <location>
        <begin position="8"/>
        <end position="19"/>
    </location>
</feature>
<feature type="compositionally biased region" description="Basic residues" evidence="1">
    <location>
        <begin position="27"/>
        <end position="40"/>
    </location>
</feature>
<keyword evidence="3" id="KW-1185">Reference proteome</keyword>
<sequence length="299" mass="34189">MARQPTEKHKHKRKYKHKHEAVDAQVKRKSAKSSHAHRHSNKDVSPDLEDIQDLEKQPKGVKKPSKSQKSAQHPAKEPEGVKKSSKPTKIVSAANLFKQAKHDKKKHRKRKEPTPEPTLTDYLQEGIEEGIEHARTSIDHSLNTAFSAQHEEFIRQLKDQRAADEAFFHSIFQTATALSAPLAEEQIETTFTRDGKRVTEIVEIGKRIELFKKSVEREEGKLKGYWKAWEDVQDEYEELGMEVFGPEMFERPVKDARESGFAEEMEGLDKEHDAQVAELTSEVGGLAGEYLTKMKDSEK</sequence>
<dbReference type="AlphaFoldDB" id="A0A9P6SQC5"/>
<feature type="compositionally biased region" description="Basic residues" evidence="1">
    <location>
        <begin position="99"/>
        <end position="111"/>
    </location>
</feature>
<gene>
    <name evidence="2" type="ORF">D0Z07_7731</name>
</gene>
<organism evidence="2 3">
    <name type="scientific">Hyphodiscus hymeniophilus</name>
    <dbReference type="NCBI Taxonomy" id="353542"/>
    <lineage>
        <taxon>Eukaryota</taxon>
        <taxon>Fungi</taxon>
        <taxon>Dikarya</taxon>
        <taxon>Ascomycota</taxon>
        <taxon>Pezizomycotina</taxon>
        <taxon>Leotiomycetes</taxon>
        <taxon>Helotiales</taxon>
        <taxon>Hyphodiscaceae</taxon>
        <taxon>Hyphodiscus</taxon>
    </lineage>
</organism>
<evidence type="ECO:0000313" key="3">
    <source>
        <dbReference type="Proteomes" id="UP000785200"/>
    </source>
</evidence>
<feature type="non-terminal residue" evidence="2">
    <location>
        <position position="1"/>
    </location>
</feature>